<name>A0A370DMX4_9GAMM</name>
<protein>
    <recommendedName>
        <fullName evidence="3">Glyoxalase-like domain-containing protein</fullName>
    </recommendedName>
</protein>
<comment type="caution">
    <text evidence="1">The sequence shown here is derived from an EMBL/GenBank/DDBJ whole genome shotgun (WGS) entry which is preliminary data.</text>
</comment>
<accession>A0A370DMX4</accession>
<dbReference type="Gene3D" id="3.10.180.10">
    <property type="entry name" value="2,3-Dihydroxybiphenyl 1,2-Dioxygenase, domain 1"/>
    <property type="match status" value="1"/>
</dbReference>
<dbReference type="Proteomes" id="UP000254771">
    <property type="component" value="Unassembled WGS sequence"/>
</dbReference>
<keyword evidence="2" id="KW-1185">Reference proteome</keyword>
<dbReference type="InterPro" id="IPR029068">
    <property type="entry name" value="Glyas_Bleomycin-R_OHBP_Dase"/>
</dbReference>
<organism evidence="1 2">
    <name type="scientific">endosymbiont of Escarpia spicata</name>
    <dbReference type="NCBI Taxonomy" id="2200908"/>
    <lineage>
        <taxon>Bacteria</taxon>
        <taxon>Pseudomonadati</taxon>
        <taxon>Pseudomonadota</taxon>
        <taxon>Gammaproteobacteria</taxon>
        <taxon>sulfur-oxidizing symbionts</taxon>
    </lineage>
</organism>
<reference evidence="1 2" key="1">
    <citation type="journal article" date="2018" name="ISME J.">
        <title>Endosymbiont genomes yield clues of tubeworm success.</title>
        <authorList>
            <person name="Li Y."/>
            <person name="Liles M.R."/>
            <person name="Halanych K.M."/>
        </authorList>
    </citation>
    <scope>NUCLEOTIDE SEQUENCE [LARGE SCALE GENOMIC DNA]</scope>
    <source>
        <strain evidence="1">A1462</strain>
    </source>
</reference>
<evidence type="ECO:0008006" key="3">
    <source>
        <dbReference type="Google" id="ProtNLM"/>
    </source>
</evidence>
<dbReference type="EMBL" id="QFXE01000010">
    <property type="protein sequence ID" value="RDH86272.1"/>
    <property type="molecule type" value="Genomic_DNA"/>
</dbReference>
<evidence type="ECO:0000313" key="1">
    <source>
        <dbReference type="EMBL" id="RDH86272.1"/>
    </source>
</evidence>
<proteinExistence type="predicted"/>
<dbReference type="AlphaFoldDB" id="A0A370DMX4"/>
<evidence type="ECO:0000313" key="2">
    <source>
        <dbReference type="Proteomes" id="UP000254771"/>
    </source>
</evidence>
<gene>
    <name evidence="1" type="ORF">DIZ78_08840</name>
</gene>
<sequence>MGNCLDGASSTRALIIRVADPQKISDVVTNLGGRVLVKSGTAEEDKQTALLADPSGALFMIQKWPGIATEGGE</sequence>